<keyword evidence="8" id="KW-0732">Signal</keyword>
<comment type="subcellular location">
    <subcellularLocation>
        <location evidence="2">Cell membrane</location>
        <topology evidence="2">Multi-pass membrane protein</topology>
    </subcellularLocation>
</comment>
<comment type="catalytic activity">
    <reaction evidence="1">
        <text>2 a quinol + O2 = 2 a quinone + 2 H2O</text>
        <dbReference type="Rhea" id="RHEA:55376"/>
        <dbReference type="ChEBI" id="CHEBI:15377"/>
        <dbReference type="ChEBI" id="CHEBI:15379"/>
        <dbReference type="ChEBI" id="CHEBI:24646"/>
        <dbReference type="ChEBI" id="CHEBI:132124"/>
    </reaction>
</comment>
<dbReference type="InterPro" id="IPR034227">
    <property type="entry name" value="CuRO_UO_II"/>
</dbReference>
<feature type="domain" description="Cytochrome oxidase subunit II copper A binding" evidence="16">
    <location>
        <begin position="123"/>
        <end position="235"/>
    </location>
</feature>
<accession>A0ABR9AVE1</accession>
<evidence type="ECO:0000256" key="11">
    <source>
        <dbReference type="ARBA" id="ARBA00023002"/>
    </source>
</evidence>
<evidence type="ECO:0000256" key="12">
    <source>
        <dbReference type="ARBA" id="ARBA00023136"/>
    </source>
</evidence>
<evidence type="ECO:0000256" key="2">
    <source>
        <dbReference type="ARBA" id="ARBA00004651"/>
    </source>
</evidence>
<dbReference type="InterPro" id="IPR036257">
    <property type="entry name" value="Cyt_c_oxidase_su2_TM_sf"/>
</dbReference>
<dbReference type="NCBIfam" id="TIGR01432">
    <property type="entry name" value="QOXA"/>
    <property type="match status" value="1"/>
</dbReference>
<evidence type="ECO:0000256" key="8">
    <source>
        <dbReference type="ARBA" id="ARBA00022729"/>
    </source>
</evidence>
<gene>
    <name evidence="18" type="primary">qoxA</name>
    <name evidence="18" type="ORF">IFO66_02575</name>
</gene>
<evidence type="ECO:0000256" key="13">
    <source>
        <dbReference type="ARBA" id="ARBA00033219"/>
    </source>
</evidence>
<feature type="region of interest" description="Disordered" evidence="14">
    <location>
        <begin position="269"/>
        <end position="316"/>
    </location>
</feature>
<protein>
    <recommendedName>
        <fullName evidence="13">Quinol oxidase polypeptide II</fullName>
    </recommendedName>
</protein>
<dbReference type="Gene3D" id="2.60.40.420">
    <property type="entry name" value="Cupredoxins - blue copper proteins"/>
    <property type="match status" value="1"/>
</dbReference>
<dbReference type="PANTHER" id="PTHR22888">
    <property type="entry name" value="CYTOCHROME C OXIDASE, SUBUNIT II"/>
    <property type="match status" value="1"/>
</dbReference>
<keyword evidence="6" id="KW-0679">Respiratory chain</keyword>
<keyword evidence="10 15" id="KW-1133">Transmembrane helix</keyword>
<keyword evidence="5" id="KW-1003">Cell membrane</keyword>
<evidence type="ECO:0000259" key="16">
    <source>
        <dbReference type="PROSITE" id="PS50857"/>
    </source>
</evidence>
<evidence type="ECO:0000256" key="6">
    <source>
        <dbReference type="ARBA" id="ARBA00022660"/>
    </source>
</evidence>
<evidence type="ECO:0000256" key="3">
    <source>
        <dbReference type="ARBA" id="ARBA00007866"/>
    </source>
</evidence>
<dbReference type="PANTHER" id="PTHR22888:SF18">
    <property type="entry name" value="CYTOCHROME BO(3) UBIQUINOL OXIDASE SUBUNIT 2"/>
    <property type="match status" value="1"/>
</dbReference>
<dbReference type="Proteomes" id="UP000634529">
    <property type="component" value="Unassembled WGS sequence"/>
</dbReference>
<dbReference type="SUPFAM" id="SSF81464">
    <property type="entry name" value="Cytochrome c oxidase subunit II-like, transmembrane region"/>
    <property type="match status" value="1"/>
</dbReference>
<keyword evidence="4" id="KW-0813">Transport</keyword>
<evidence type="ECO:0000256" key="5">
    <source>
        <dbReference type="ARBA" id="ARBA00022475"/>
    </source>
</evidence>
<sequence>MKKKGSLLVILTLLTFLLSGCTSELLVLNPKGPAAALLSETIIFSVLMMAGVLVVVFTLFTIILVKYRASNSSPDYEPPHDEGSLKLEITWTLIPIIIVSILSVVTVKSTIAVEKPPAGYENQKPLIIYAASSNYKWHFSYPEQGIETVNYLNIPTGQNVEFRLYSYGPITSFWIPQLGGQKYAMSDMVTKLNLVADTPGSMMGKNSNFSGKGFAKMEFEVLAMTQGQFDEWVNDVKKTAPPLTEEKYDQLLTTEFVGRESFSNTHLEFRPAPEDHSSHFKKPGQKDEEQDSNHENHGEHGEQHKQESEVEDHSNH</sequence>
<keyword evidence="9" id="KW-0249">Electron transport</keyword>
<proteinExistence type="inferred from homology"/>
<feature type="transmembrane region" description="Helical" evidence="15">
    <location>
        <begin position="85"/>
        <end position="107"/>
    </location>
</feature>
<evidence type="ECO:0000313" key="18">
    <source>
        <dbReference type="EMBL" id="MBD8497180.1"/>
    </source>
</evidence>
<evidence type="ECO:0000256" key="4">
    <source>
        <dbReference type="ARBA" id="ARBA00022448"/>
    </source>
</evidence>
<evidence type="ECO:0000313" key="19">
    <source>
        <dbReference type="Proteomes" id="UP000634529"/>
    </source>
</evidence>
<evidence type="ECO:0000259" key="17">
    <source>
        <dbReference type="PROSITE" id="PS50999"/>
    </source>
</evidence>
<dbReference type="InterPro" id="IPR045187">
    <property type="entry name" value="CcO_II"/>
</dbReference>
<dbReference type="Pfam" id="PF02790">
    <property type="entry name" value="COX2_TM"/>
    <property type="match status" value="1"/>
</dbReference>
<keyword evidence="19" id="KW-1185">Reference proteome</keyword>
<comment type="caution">
    <text evidence="18">The sequence shown here is derived from an EMBL/GenBank/DDBJ whole genome shotgun (WGS) entry which is preliminary data.</text>
</comment>
<dbReference type="InterPro" id="IPR011759">
    <property type="entry name" value="Cyt_c_oxidase_su2_TM_dom"/>
</dbReference>
<dbReference type="PROSITE" id="PS51257">
    <property type="entry name" value="PROKAR_LIPOPROTEIN"/>
    <property type="match status" value="1"/>
</dbReference>
<dbReference type="InterPro" id="IPR006332">
    <property type="entry name" value="QoxA"/>
</dbReference>
<dbReference type="SUPFAM" id="SSF49503">
    <property type="entry name" value="Cupredoxins"/>
    <property type="match status" value="1"/>
</dbReference>
<dbReference type="InterPro" id="IPR008972">
    <property type="entry name" value="Cupredoxin"/>
</dbReference>
<dbReference type="Gene3D" id="1.10.287.90">
    <property type="match status" value="1"/>
</dbReference>
<dbReference type="PROSITE" id="PS50999">
    <property type="entry name" value="COX2_TM"/>
    <property type="match status" value="1"/>
</dbReference>
<evidence type="ECO:0000256" key="14">
    <source>
        <dbReference type="SAM" id="MobiDB-lite"/>
    </source>
</evidence>
<dbReference type="CDD" id="cd04212">
    <property type="entry name" value="CuRO_UO_II"/>
    <property type="match status" value="1"/>
</dbReference>
<keyword evidence="12 15" id="KW-0472">Membrane</keyword>
<evidence type="ECO:0000256" key="10">
    <source>
        <dbReference type="ARBA" id="ARBA00022989"/>
    </source>
</evidence>
<evidence type="ECO:0000256" key="7">
    <source>
        <dbReference type="ARBA" id="ARBA00022692"/>
    </source>
</evidence>
<reference evidence="18 19" key="1">
    <citation type="submission" date="2020-09" db="EMBL/GenBank/DDBJ databases">
        <title>Paenibacillus sp. CAU 1523 isolated from sand of Haeundae Beach.</title>
        <authorList>
            <person name="Kim W."/>
        </authorList>
    </citation>
    <scope>NUCLEOTIDE SEQUENCE [LARGE SCALE GENOMIC DNA]</scope>
    <source>
        <strain evidence="18 19">CAU 1523</strain>
    </source>
</reference>
<keyword evidence="11" id="KW-0560">Oxidoreductase</keyword>
<dbReference type="InterPro" id="IPR002429">
    <property type="entry name" value="CcO_II-like_C"/>
</dbReference>
<comment type="similarity">
    <text evidence="3">Belongs to the cytochrome c oxidase subunit 2 family.</text>
</comment>
<dbReference type="RefSeq" id="WP_192023597.1">
    <property type="nucleotide sequence ID" value="NZ_JACYTN010000001.1"/>
</dbReference>
<organism evidence="18 19">
    <name type="scientific">Paenibacillus arenosi</name>
    <dbReference type="NCBI Taxonomy" id="2774142"/>
    <lineage>
        <taxon>Bacteria</taxon>
        <taxon>Bacillati</taxon>
        <taxon>Bacillota</taxon>
        <taxon>Bacilli</taxon>
        <taxon>Bacillales</taxon>
        <taxon>Paenibacillaceae</taxon>
        <taxon>Paenibacillus</taxon>
    </lineage>
</organism>
<feature type="domain" description="Cytochrome oxidase subunit II transmembrane region profile" evidence="17">
    <location>
        <begin position="19"/>
        <end position="117"/>
    </location>
</feature>
<name>A0ABR9AVE1_9BACL</name>
<dbReference type="PROSITE" id="PS50857">
    <property type="entry name" value="COX2_CUA"/>
    <property type="match status" value="1"/>
</dbReference>
<dbReference type="EMBL" id="JACYTN010000001">
    <property type="protein sequence ID" value="MBD8497180.1"/>
    <property type="molecule type" value="Genomic_DNA"/>
</dbReference>
<feature type="transmembrane region" description="Helical" evidence="15">
    <location>
        <begin position="42"/>
        <end position="65"/>
    </location>
</feature>
<evidence type="ECO:0000256" key="9">
    <source>
        <dbReference type="ARBA" id="ARBA00022982"/>
    </source>
</evidence>
<keyword evidence="7 15" id="KW-0812">Transmembrane</keyword>
<evidence type="ECO:0000256" key="1">
    <source>
        <dbReference type="ARBA" id="ARBA00000725"/>
    </source>
</evidence>
<evidence type="ECO:0000256" key="15">
    <source>
        <dbReference type="SAM" id="Phobius"/>
    </source>
</evidence>